<feature type="transmembrane region" description="Helical" evidence="1">
    <location>
        <begin position="121"/>
        <end position="144"/>
    </location>
</feature>
<gene>
    <name evidence="2" type="ORF">DS843_16055</name>
</gene>
<accession>A0A9W7TWE4</accession>
<name>A0A9W7TWE4_9PROT</name>
<dbReference type="EMBL" id="QOKW01000012">
    <property type="protein sequence ID" value="KAA0679456.1"/>
    <property type="molecule type" value="Genomic_DNA"/>
</dbReference>
<dbReference type="Proteomes" id="UP000480854">
    <property type="component" value="Unassembled WGS sequence"/>
</dbReference>
<sequence>MSGMWTAPNTWLSAMRRYLAVTAAGNLVWEFAHMPLYTLWRTGTPGEIAFAAIHCTGGDLLIATGALLLALFAFGSPAWPHQRFRPVAAGAVAVGVGYTVFSEWLNIEVRQTWAYSDLMPTLPWLGTGLSPLAQWLVIPPLAFWSARPRATANGIPSLHDLQHGDAR</sequence>
<keyword evidence="3" id="KW-1185">Reference proteome</keyword>
<protein>
    <submittedName>
        <fullName evidence="2">Uncharacterized protein</fullName>
    </submittedName>
</protein>
<feature type="transmembrane region" description="Helical" evidence="1">
    <location>
        <begin position="18"/>
        <end position="36"/>
    </location>
</feature>
<keyword evidence="1" id="KW-1133">Transmembrane helix</keyword>
<feature type="transmembrane region" description="Helical" evidence="1">
    <location>
        <begin position="48"/>
        <end position="72"/>
    </location>
</feature>
<comment type="caution">
    <text evidence="2">The sequence shown here is derived from an EMBL/GenBank/DDBJ whole genome shotgun (WGS) entry which is preliminary data.</text>
</comment>
<feature type="transmembrane region" description="Helical" evidence="1">
    <location>
        <begin position="84"/>
        <end position="101"/>
    </location>
</feature>
<organism evidence="2 3">
    <name type="scientific">Roseomonas genomospecies 6</name>
    <dbReference type="NCBI Taxonomy" id="214106"/>
    <lineage>
        <taxon>Bacteria</taxon>
        <taxon>Pseudomonadati</taxon>
        <taxon>Pseudomonadota</taxon>
        <taxon>Alphaproteobacteria</taxon>
        <taxon>Acetobacterales</taxon>
        <taxon>Roseomonadaceae</taxon>
        <taxon>Roseomonas</taxon>
    </lineage>
</organism>
<evidence type="ECO:0000256" key="1">
    <source>
        <dbReference type="SAM" id="Phobius"/>
    </source>
</evidence>
<evidence type="ECO:0000313" key="2">
    <source>
        <dbReference type="EMBL" id="KAA0679456.1"/>
    </source>
</evidence>
<evidence type="ECO:0000313" key="3">
    <source>
        <dbReference type="Proteomes" id="UP000480854"/>
    </source>
</evidence>
<dbReference type="OrthoDB" id="7594268at2"/>
<reference evidence="2 3" key="1">
    <citation type="submission" date="2018-07" db="EMBL/GenBank/DDBJ databases">
        <title>Genome sequence of Azospirillum sp. ATCC 49961.</title>
        <authorList>
            <person name="Sant'Anna F.H."/>
            <person name="Baldani J.I."/>
            <person name="Zilli J.E."/>
            <person name="Reis V.M."/>
            <person name="Hartmann A."/>
            <person name="Cruz L."/>
            <person name="de Souza E.M."/>
            <person name="de Oliveira Pedrosa F."/>
            <person name="Passaglia L.M.P."/>
        </authorList>
    </citation>
    <scope>NUCLEOTIDE SEQUENCE [LARGE SCALE GENOMIC DNA]</scope>
    <source>
        <strain evidence="2 3">ATCC 49961</strain>
    </source>
</reference>
<dbReference type="AlphaFoldDB" id="A0A9W7TWE4"/>
<proteinExistence type="predicted"/>
<keyword evidence="1" id="KW-0472">Membrane</keyword>
<keyword evidence="1" id="KW-0812">Transmembrane</keyword>